<dbReference type="EMBL" id="JBEAFC010000014">
    <property type="protein sequence ID" value="KAL1532264.1"/>
    <property type="molecule type" value="Genomic_DNA"/>
</dbReference>
<reference evidence="1 2" key="1">
    <citation type="submission" date="2024-06" db="EMBL/GenBank/DDBJ databases">
        <title>A chromosome level genome sequence of Diviner's sage (Salvia divinorum).</title>
        <authorList>
            <person name="Ford S.A."/>
            <person name="Ro D.-K."/>
            <person name="Ness R.W."/>
            <person name="Phillips M.A."/>
        </authorList>
    </citation>
    <scope>NUCLEOTIDE SEQUENCE [LARGE SCALE GENOMIC DNA]</scope>
    <source>
        <strain evidence="1">SAF-2024a</strain>
        <tissue evidence="1">Leaf</tissue>
    </source>
</reference>
<evidence type="ECO:0000313" key="1">
    <source>
        <dbReference type="EMBL" id="KAL1532264.1"/>
    </source>
</evidence>
<proteinExistence type="predicted"/>
<sequence length="103" mass="11765">MTIEDSFTVSELIRKNAVEKYIAVISVENSIAMNPSTSIPCNHFYPPTKFVKEDRRNRPRSDTHNNKVVRHLRLIAPDISQSVVNNLGRRPTALRALSHQLSR</sequence>
<organism evidence="1 2">
    <name type="scientific">Salvia divinorum</name>
    <name type="common">Maria pastora</name>
    <name type="synonym">Diviner's sage</name>
    <dbReference type="NCBI Taxonomy" id="28513"/>
    <lineage>
        <taxon>Eukaryota</taxon>
        <taxon>Viridiplantae</taxon>
        <taxon>Streptophyta</taxon>
        <taxon>Embryophyta</taxon>
        <taxon>Tracheophyta</taxon>
        <taxon>Spermatophyta</taxon>
        <taxon>Magnoliopsida</taxon>
        <taxon>eudicotyledons</taxon>
        <taxon>Gunneridae</taxon>
        <taxon>Pentapetalae</taxon>
        <taxon>asterids</taxon>
        <taxon>lamiids</taxon>
        <taxon>Lamiales</taxon>
        <taxon>Lamiaceae</taxon>
        <taxon>Nepetoideae</taxon>
        <taxon>Mentheae</taxon>
        <taxon>Salviinae</taxon>
        <taxon>Salvia</taxon>
        <taxon>Salvia subgen. Calosphace</taxon>
    </lineage>
</organism>
<evidence type="ECO:0000313" key="2">
    <source>
        <dbReference type="Proteomes" id="UP001567538"/>
    </source>
</evidence>
<dbReference type="Proteomes" id="UP001567538">
    <property type="component" value="Unassembled WGS sequence"/>
</dbReference>
<gene>
    <name evidence="1" type="ORF">AAHA92_32293</name>
</gene>
<comment type="caution">
    <text evidence="1">The sequence shown here is derived from an EMBL/GenBank/DDBJ whole genome shotgun (WGS) entry which is preliminary data.</text>
</comment>
<accession>A0ABD1FK98</accession>
<keyword evidence="2" id="KW-1185">Reference proteome</keyword>
<protein>
    <submittedName>
        <fullName evidence="1">Uncharacterized protein</fullName>
    </submittedName>
</protein>
<dbReference type="AlphaFoldDB" id="A0ABD1FK98"/>
<name>A0ABD1FK98_SALDI</name>